<reference evidence="1 2" key="1">
    <citation type="submission" date="2021-06" db="EMBL/GenBank/DDBJ databases">
        <authorList>
            <person name="Kallberg Y."/>
            <person name="Tangrot J."/>
            <person name="Rosling A."/>
        </authorList>
    </citation>
    <scope>NUCLEOTIDE SEQUENCE [LARGE SCALE GENOMIC DNA]</scope>
    <source>
        <strain evidence="1 2">120-4 pot B 10/14</strain>
    </source>
</reference>
<sequence>MRAYANPNYQDCSLYSIDASIANVNFDPDPPQPGVPFKFNYTASGISPTTTSTAIFIAFFVEHADSPFDVVLIQVPSNLTELDLRDLQVHAPIITQSYSIMAGLSD</sequence>
<gene>
    <name evidence="1" type="ORF">GMARGA_LOCUS30199</name>
</gene>
<evidence type="ECO:0000313" key="2">
    <source>
        <dbReference type="Proteomes" id="UP000789901"/>
    </source>
</evidence>
<name>A0ABN7WGP5_GIGMA</name>
<dbReference type="EMBL" id="CAJVQB010042102">
    <property type="protein sequence ID" value="CAG8830100.1"/>
    <property type="molecule type" value="Genomic_DNA"/>
</dbReference>
<feature type="non-terminal residue" evidence="1">
    <location>
        <position position="106"/>
    </location>
</feature>
<protein>
    <submittedName>
        <fullName evidence="1">22287_t:CDS:1</fullName>
    </submittedName>
</protein>
<dbReference type="Proteomes" id="UP000789901">
    <property type="component" value="Unassembled WGS sequence"/>
</dbReference>
<organism evidence="1 2">
    <name type="scientific">Gigaspora margarita</name>
    <dbReference type="NCBI Taxonomy" id="4874"/>
    <lineage>
        <taxon>Eukaryota</taxon>
        <taxon>Fungi</taxon>
        <taxon>Fungi incertae sedis</taxon>
        <taxon>Mucoromycota</taxon>
        <taxon>Glomeromycotina</taxon>
        <taxon>Glomeromycetes</taxon>
        <taxon>Diversisporales</taxon>
        <taxon>Gigasporaceae</taxon>
        <taxon>Gigaspora</taxon>
    </lineage>
</organism>
<accession>A0ABN7WGP5</accession>
<proteinExistence type="predicted"/>
<evidence type="ECO:0000313" key="1">
    <source>
        <dbReference type="EMBL" id="CAG8830100.1"/>
    </source>
</evidence>
<comment type="caution">
    <text evidence="1">The sequence shown here is derived from an EMBL/GenBank/DDBJ whole genome shotgun (WGS) entry which is preliminary data.</text>
</comment>
<keyword evidence="2" id="KW-1185">Reference proteome</keyword>